<dbReference type="EMBL" id="BPLR01019997">
    <property type="protein sequence ID" value="GIX73860.1"/>
    <property type="molecule type" value="Genomic_DNA"/>
</dbReference>
<accession>A0AAV4MPP8</accession>
<proteinExistence type="predicted"/>
<comment type="caution">
    <text evidence="1">The sequence shown here is derived from an EMBL/GenBank/DDBJ whole genome shotgun (WGS) entry which is preliminary data.</text>
</comment>
<organism evidence="1 2">
    <name type="scientific">Caerostris extrusa</name>
    <name type="common">Bark spider</name>
    <name type="synonym">Caerostris bankana</name>
    <dbReference type="NCBI Taxonomy" id="172846"/>
    <lineage>
        <taxon>Eukaryota</taxon>
        <taxon>Metazoa</taxon>
        <taxon>Ecdysozoa</taxon>
        <taxon>Arthropoda</taxon>
        <taxon>Chelicerata</taxon>
        <taxon>Arachnida</taxon>
        <taxon>Araneae</taxon>
        <taxon>Araneomorphae</taxon>
        <taxon>Entelegynae</taxon>
        <taxon>Araneoidea</taxon>
        <taxon>Araneidae</taxon>
        <taxon>Caerostris</taxon>
    </lineage>
</organism>
<name>A0AAV4MPP8_CAEEX</name>
<keyword evidence="2" id="KW-1185">Reference proteome</keyword>
<dbReference type="Proteomes" id="UP001054945">
    <property type="component" value="Unassembled WGS sequence"/>
</dbReference>
<protein>
    <submittedName>
        <fullName evidence="1">Uncharacterized protein</fullName>
    </submittedName>
</protein>
<reference evidence="1 2" key="1">
    <citation type="submission" date="2021-06" db="EMBL/GenBank/DDBJ databases">
        <title>Caerostris extrusa draft genome.</title>
        <authorList>
            <person name="Kono N."/>
            <person name="Arakawa K."/>
        </authorList>
    </citation>
    <scope>NUCLEOTIDE SEQUENCE [LARGE SCALE GENOMIC DNA]</scope>
</reference>
<evidence type="ECO:0000313" key="1">
    <source>
        <dbReference type="EMBL" id="GIX73860.1"/>
    </source>
</evidence>
<sequence>MYNITSGYCKITSNVKACVASITGIQHQHYGENHRISILRQRSGTAAGANVLRLGTKQLFKQLLNALAKMDGKLQEQFLYEESHHQREEKRPGISLGCLEESKKMELRIYYSTLWSMETVWRQWRI</sequence>
<gene>
    <name evidence="1" type="ORF">CEXT_54771</name>
</gene>
<evidence type="ECO:0000313" key="2">
    <source>
        <dbReference type="Proteomes" id="UP001054945"/>
    </source>
</evidence>
<dbReference type="AlphaFoldDB" id="A0AAV4MPP8"/>